<keyword evidence="2" id="KW-1185">Reference proteome</keyword>
<reference evidence="1" key="1">
    <citation type="submission" date="2023-04" db="EMBL/GenBank/DDBJ databases">
        <title>Candida boidinii NBRC 10035.</title>
        <authorList>
            <person name="Ichikawa N."/>
            <person name="Sato H."/>
            <person name="Tonouchi N."/>
        </authorList>
    </citation>
    <scope>NUCLEOTIDE SEQUENCE</scope>
    <source>
        <strain evidence="1">NBRC 10035</strain>
    </source>
</reference>
<proteinExistence type="predicted"/>
<dbReference type="AlphaFoldDB" id="A0A9W6T2W8"/>
<comment type="caution">
    <text evidence="1">The sequence shown here is derived from an EMBL/GenBank/DDBJ whole genome shotgun (WGS) entry which is preliminary data.</text>
</comment>
<protein>
    <submittedName>
        <fullName evidence="1">Unnamed protein product</fullName>
    </submittedName>
</protein>
<organism evidence="1 2">
    <name type="scientific">Candida boidinii</name>
    <name type="common">Yeast</name>
    <dbReference type="NCBI Taxonomy" id="5477"/>
    <lineage>
        <taxon>Eukaryota</taxon>
        <taxon>Fungi</taxon>
        <taxon>Dikarya</taxon>
        <taxon>Ascomycota</taxon>
        <taxon>Saccharomycotina</taxon>
        <taxon>Pichiomycetes</taxon>
        <taxon>Pichiales</taxon>
        <taxon>Pichiaceae</taxon>
        <taxon>Ogataea</taxon>
        <taxon>Ogataea/Candida clade</taxon>
    </lineage>
</organism>
<evidence type="ECO:0000313" key="1">
    <source>
        <dbReference type="EMBL" id="GME74506.1"/>
    </source>
</evidence>
<sequence>MTSCDQLPNSVQPKTLLKPPYSKSCKRKTTAYCLLKFHFAGSQFTKKDRQETQTFIQEMFLSYCKATGYRSGLYKSHDLYVDVDAQHARSCTQLTFLLDIAGVGPHVLLQLHVPTGSLLSGQTQVHGYITWSTRSWPTQGAPFITHCITRQPTANHLGVAWFSNTQYSDISLSFHQRQ</sequence>
<dbReference type="Proteomes" id="UP001165120">
    <property type="component" value="Unassembled WGS sequence"/>
</dbReference>
<dbReference type="EMBL" id="BSXN01001794">
    <property type="protein sequence ID" value="GME74506.1"/>
    <property type="molecule type" value="Genomic_DNA"/>
</dbReference>
<name>A0A9W6T2W8_CANBO</name>
<evidence type="ECO:0000313" key="2">
    <source>
        <dbReference type="Proteomes" id="UP001165120"/>
    </source>
</evidence>
<accession>A0A9W6T2W8</accession>
<gene>
    <name evidence="1" type="ORF">Cboi02_000443700</name>
</gene>